<feature type="compositionally biased region" description="Low complexity" evidence="1">
    <location>
        <begin position="725"/>
        <end position="734"/>
    </location>
</feature>
<gene>
    <name evidence="2" type="ORF">DRE_03174</name>
</gene>
<proteinExistence type="predicted"/>
<feature type="compositionally biased region" description="Basic residues" evidence="1">
    <location>
        <begin position="452"/>
        <end position="470"/>
    </location>
</feature>
<feature type="compositionally biased region" description="Basic and acidic residues" evidence="1">
    <location>
        <begin position="769"/>
        <end position="786"/>
    </location>
</feature>
<dbReference type="AlphaFoldDB" id="W7HVL7"/>
<sequence>MPLPSKPEGTTVRLILARYESTSRPRTKPIAKDTYLMLLPPGYEMNNKLKIKSSILPTNGNLAVYYIEDSKQTEELLELSKLLSSSPLANAAPPATRNPPPPFEDHIDNIKFVVNGPGDEEEERISSYRHVICHMHAVVTNGLANFINSDTPEDKRSGIAYLESLGRPSPIWEELAKKLLIEEQRVLQELVKEIRGGWNFFKFHLSAKVRVGDYERLAVAAMSEAIDKSPVIRTFHTVAYDVNVEHYVHGRPGECLLPQMEAWIRSPKYLDNDYFRIDSLFVTQTRKHPIQCLDELGERFFRKVIDTSQSGEVLYTRAVLCRSLLITYFFQSFLSVWDTCLLNSHLEAMGNAIFGYPNIIDRLRNNVGRASCPRGGHDVKCGAALSTAGDKNSDADRVTSESRRNLPQVATATSVDIEMVDVSPLSDLSSETIIQNEESKARRPVPTGKYSTKGKKMTRAEKRKRAKQASKKMADQSEAIIGTPDSTPMNTSIEVGKATAPVDDMNKVEVSGQEGVLDVSVKTQSHSLLKDLGVLRDITTSAIKESGATASSEQKPLQQSQQQLARIPTQPVISKSKAKKERRRARAALNPISQKLNDNGSQQENIGAISAVNQEPVSTHLISLGSKAAKMARRRKSPSATEKRIFGAKPARELTLQPKELEGASESAQKSVEASPTDVITKPRYYDDKAAIERAIEDSANEPSAWTEVKSRKEIKTAALETGQSASRTGSSPTRGRRGNGNLGRREYHGQRAKPQSEGSSPPGQAKGPSRDRGHSTRHGRQENKRPLASTQSAKMRREPRLPVLTNLQEFPTLAQSNILLQGGRPRWHVRRHTSNTLYDSSFESDHNVDGIVQGGEQGSATVGATIVAADGEQKATVETTIVAAEEEKEATVTGGRVGTKSGDEHSTKAIPQKVEKGATVAGARVDMKKGDEHSARVIPKEGEKQEHSSSPAVAESSGIGEKSRDDMSTPLEQSPRSSQPERSPVLVLEDRITFTATTKRESKRQGRNYRSKRERQQGDPKPCTSKDRSEGSSVIDITSPKTTGNIEPPANPEQPAAKDRAQKTRSEQKPRKPKVQVSEVSSIDNGDAGKGAEEGPQNKEVQVASTVSDPE</sequence>
<keyword evidence="3" id="KW-1185">Reference proteome</keyword>
<protein>
    <submittedName>
        <fullName evidence="2">Uncharacterized protein</fullName>
    </submittedName>
</protein>
<feature type="compositionally biased region" description="Polar residues" evidence="1">
    <location>
        <begin position="1032"/>
        <end position="1046"/>
    </location>
</feature>
<feature type="region of interest" description="Disordered" evidence="1">
    <location>
        <begin position="625"/>
        <end position="685"/>
    </location>
</feature>
<feature type="compositionally biased region" description="Basic and acidic residues" evidence="1">
    <location>
        <begin position="1015"/>
        <end position="1031"/>
    </location>
</feature>
<reference evidence="2 3" key="1">
    <citation type="submission" date="2013-05" db="EMBL/GenBank/DDBJ databases">
        <title>Drechslerella stenobrocha genome reveals carnivorous origination and mechanical trapping mechanism of predatory fungi.</title>
        <authorList>
            <person name="Liu X."/>
            <person name="Zhang W."/>
            <person name="Liu K."/>
        </authorList>
    </citation>
    <scope>NUCLEOTIDE SEQUENCE [LARGE SCALE GENOMIC DNA]</scope>
    <source>
        <strain evidence="2 3">248</strain>
    </source>
</reference>
<accession>W7HVL7</accession>
<feature type="region of interest" description="Disordered" evidence="1">
    <location>
        <begin position="888"/>
        <end position="1112"/>
    </location>
</feature>
<feature type="region of interest" description="Disordered" evidence="1">
    <location>
        <begin position="437"/>
        <end position="491"/>
    </location>
</feature>
<organism evidence="2 3">
    <name type="scientific">Drechslerella stenobrocha 248</name>
    <dbReference type="NCBI Taxonomy" id="1043628"/>
    <lineage>
        <taxon>Eukaryota</taxon>
        <taxon>Fungi</taxon>
        <taxon>Dikarya</taxon>
        <taxon>Ascomycota</taxon>
        <taxon>Pezizomycotina</taxon>
        <taxon>Orbiliomycetes</taxon>
        <taxon>Orbiliales</taxon>
        <taxon>Orbiliaceae</taxon>
        <taxon>Drechslerella</taxon>
    </lineage>
</organism>
<feature type="region of interest" description="Disordered" evidence="1">
    <location>
        <begin position="546"/>
        <end position="600"/>
    </location>
</feature>
<feature type="compositionally biased region" description="Basic and acidic residues" evidence="1">
    <location>
        <begin position="1057"/>
        <end position="1071"/>
    </location>
</feature>
<feature type="compositionally biased region" description="Basic residues" evidence="1">
    <location>
        <begin position="576"/>
        <end position="586"/>
    </location>
</feature>
<feature type="compositionally biased region" description="Basic and acidic residues" evidence="1">
    <location>
        <begin position="989"/>
        <end position="1005"/>
    </location>
</feature>
<dbReference type="OrthoDB" id="5412146at2759"/>
<feature type="compositionally biased region" description="Low complexity" evidence="1">
    <location>
        <begin position="551"/>
        <end position="563"/>
    </location>
</feature>
<dbReference type="HOGENOM" id="CLU_281579_0_0_1"/>
<evidence type="ECO:0000313" key="3">
    <source>
        <dbReference type="Proteomes" id="UP000024837"/>
    </source>
</evidence>
<feature type="compositionally biased region" description="Polar residues" evidence="1">
    <location>
        <begin position="591"/>
        <end position="600"/>
    </location>
</feature>
<dbReference type="Proteomes" id="UP000024837">
    <property type="component" value="Unassembled WGS sequence"/>
</dbReference>
<feature type="compositionally biased region" description="Basic and acidic residues" evidence="1">
    <location>
        <begin position="926"/>
        <end position="948"/>
    </location>
</feature>
<feature type="region of interest" description="Disordered" evidence="1">
    <location>
        <begin position="718"/>
        <end position="804"/>
    </location>
</feature>
<dbReference type="EMBL" id="KI966409">
    <property type="protein sequence ID" value="EWC47554.1"/>
    <property type="molecule type" value="Genomic_DNA"/>
</dbReference>
<feature type="compositionally biased region" description="Low complexity" evidence="1">
    <location>
        <begin position="973"/>
        <end position="985"/>
    </location>
</feature>
<name>W7HVL7_9PEZI</name>
<feature type="compositionally biased region" description="Polar residues" evidence="1">
    <location>
        <begin position="1100"/>
        <end position="1112"/>
    </location>
</feature>
<evidence type="ECO:0000256" key="1">
    <source>
        <dbReference type="SAM" id="MobiDB-lite"/>
    </source>
</evidence>
<evidence type="ECO:0000313" key="2">
    <source>
        <dbReference type="EMBL" id="EWC47554.1"/>
    </source>
</evidence>